<evidence type="ECO:0000256" key="6">
    <source>
        <dbReference type="ARBA" id="ARBA00048617"/>
    </source>
</evidence>
<dbReference type="AlphaFoldDB" id="A0AAX4L011"/>
<dbReference type="PANTHER" id="PTHR38042">
    <property type="entry name" value="UROPORPHYRINOGEN-III SYNTHASE, CHLOROPLASTIC"/>
    <property type="match status" value="1"/>
</dbReference>
<evidence type="ECO:0000256" key="1">
    <source>
        <dbReference type="ARBA" id="ARBA00004772"/>
    </source>
</evidence>
<gene>
    <name evidence="9" type="ORF">V6M85_10675</name>
</gene>
<dbReference type="SUPFAM" id="SSF69618">
    <property type="entry name" value="HemD-like"/>
    <property type="match status" value="1"/>
</dbReference>
<dbReference type="EMBL" id="CP146016">
    <property type="protein sequence ID" value="WWQ59920.1"/>
    <property type="molecule type" value="Genomic_DNA"/>
</dbReference>
<accession>A0AAX4L011</accession>
<evidence type="ECO:0000313" key="10">
    <source>
        <dbReference type="Proteomes" id="UP001432202"/>
    </source>
</evidence>
<dbReference type="Pfam" id="PF02602">
    <property type="entry name" value="HEM4"/>
    <property type="match status" value="1"/>
</dbReference>
<keyword evidence="4 7" id="KW-0456">Lyase</keyword>
<keyword evidence="5 7" id="KW-0627">Porphyrin biosynthesis</keyword>
<evidence type="ECO:0000256" key="2">
    <source>
        <dbReference type="ARBA" id="ARBA00008133"/>
    </source>
</evidence>
<dbReference type="Proteomes" id="UP001432202">
    <property type="component" value="Chromosome"/>
</dbReference>
<dbReference type="InterPro" id="IPR003754">
    <property type="entry name" value="4pyrrol_synth_uPrphyn_synth"/>
</dbReference>
<comment type="function">
    <text evidence="7">Catalyzes cyclization of the linear tetrapyrrole, hydroxymethylbilane, to the macrocyclic uroporphyrinogen III.</text>
</comment>
<proteinExistence type="inferred from homology"/>
<dbReference type="CDD" id="cd06578">
    <property type="entry name" value="HemD"/>
    <property type="match status" value="1"/>
</dbReference>
<evidence type="ECO:0000313" key="9">
    <source>
        <dbReference type="EMBL" id="WWQ59920.1"/>
    </source>
</evidence>
<dbReference type="GO" id="GO:0006782">
    <property type="term" value="P:protoporphyrinogen IX biosynthetic process"/>
    <property type="evidence" value="ECO:0007669"/>
    <property type="project" value="UniProtKB-UniRule"/>
</dbReference>
<dbReference type="EC" id="4.2.1.75" evidence="3 7"/>
<comment type="catalytic activity">
    <reaction evidence="6 7">
        <text>hydroxymethylbilane = uroporphyrinogen III + H2O</text>
        <dbReference type="Rhea" id="RHEA:18965"/>
        <dbReference type="ChEBI" id="CHEBI:15377"/>
        <dbReference type="ChEBI" id="CHEBI:57308"/>
        <dbReference type="ChEBI" id="CHEBI:57845"/>
        <dbReference type="EC" id="4.2.1.75"/>
    </reaction>
</comment>
<dbReference type="RefSeq" id="WP_338599794.1">
    <property type="nucleotide sequence ID" value="NZ_CP146016.1"/>
</dbReference>
<comment type="similarity">
    <text evidence="2 7">Belongs to the uroporphyrinogen-III synthase family.</text>
</comment>
<comment type="pathway">
    <text evidence="1 7">Porphyrin-containing compound metabolism; protoporphyrin-IX biosynthesis; coproporphyrinogen-III from 5-aminolevulinate: step 3/4.</text>
</comment>
<evidence type="ECO:0000256" key="3">
    <source>
        <dbReference type="ARBA" id="ARBA00013109"/>
    </source>
</evidence>
<dbReference type="Gene3D" id="3.40.50.10090">
    <property type="match status" value="2"/>
</dbReference>
<keyword evidence="10" id="KW-1185">Reference proteome</keyword>
<evidence type="ECO:0000259" key="8">
    <source>
        <dbReference type="Pfam" id="PF02602"/>
    </source>
</evidence>
<protein>
    <recommendedName>
        <fullName evidence="3 7">Uroporphyrinogen-III synthase</fullName>
        <ecNumber evidence="3 7">4.2.1.75</ecNumber>
    </recommendedName>
</protein>
<feature type="domain" description="Tetrapyrrole biosynthesis uroporphyrinogen III synthase" evidence="8">
    <location>
        <begin position="24"/>
        <end position="223"/>
    </location>
</feature>
<dbReference type="GO" id="GO:0006780">
    <property type="term" value="P:uroporphyrinogen III biosynthetic process"/>
    <property type="evidence" value="ECO:0007669"/>
    <property type="project" value="UniProtKB-UniRule"/>
</dbReference>
<dbReference type="GeneID" id="89337238"/>
<dbReference type="InterPro" id="IPR039793">
    <property type="entry name" value="UROS/Hem4"/>
</dbReference>
<evidence type="ECO:0000256" key="7">
    <source>
        <dbReference type="RuleBase" id="RU366031"/>
    </source>
</evidence>
<dbReference type="InterPro" id="IPR036108">
    <property type="entry name" value="4pyrrol_syn_uPrphyn_synt_sf"/>
</dbReference>
<name>A0AAX4L011_9CREN</name>
<dbReference type="GO" id="GO:0004852">
    <property type="term" value="F:uroporphyrinogen-III synthase activity"/>
    <property type="evidence" value="ECO:0007669"/>
    <property type="project" value="UniProtKB-UniRule"/>
</dbReference>
<sequence>MKVLFLRPISEYENTDEYFLILQHKNIEVLNIPIFKISCLPYFLSNYDYEAIAFTSRNSVLCFKDYDILKKSKVYAIGEETADLLIKMLRINPVIPDKFTSISLAEKILKDKINNVLAVRSKKASDDMKNLLKDKIKYDEIYVYDLEILAENVQKVIEIIRECKIDAIALTSSMMAKIIGPAINPQCQIKVFSIGPMTTDALKRVNNEVKIIESKTHSIKGIVETILMEMEQNG</sequence>
<evidence type="ECO:0000256" key="4">
    <source>
        <dbReference type="ARBA" id="ARBA00023239"/>
    </source>
</evidence>
<evidence type="ECO:0000256" key="5">
    <source>
        <dbReference type="ARBA" id="ARBA00023244"/>
    </source>
</evidence>
<dbReference type="PANTHER" id="PTHR38042:SF1">
    <property type="entry name" value="UROPORPHYRINOGEN-III SYNTHASE, CHLOROPLASTIC"/>
    <property type="match status" value="1"/>
</dbReference>
<organism evidence="9 10">
    <name type="scientific">Sulfolobus tengchongensis</name>
    <dbReference type="NCBI Taxonomy" id="207809"/>
    <lineage>
        <taxon>Archaea</taxon>
        <taxon>Thermoproteota</taxon>
        <taxon>Thermoprotei</taxon>
        <taxon>Sulfolobales</taxon>
        <taxon>Sulfolobaceae</taxon>
        <taxon>Sulfolobus</taxon>
    </lineage>
</organism>
<reference evidence="9 10" key="1">
    <citation type="submission" date="2024-02" db="EMBL/GenBank/DDBJ databases">
        <title>STSV induces naive adaptation in Sulfolobus.</title>
        <authorList>
            <person name="Xiang X."/>
            <person name="Song M."/>
        </authorList>
    </citation>
    <scope>NUCLEOTIDE SEQUENCE [LARGE SCALE GENOMIC DNA]</scope>
    <source>
        <strain evidence="9 10">RT2</strain>
    </source>
</reference>